<comment type="caution">
    <text evidence="1">The sequence shown here is derived from an EMBL/GenBank/DDBJ whole genome shotgun (WGS) entry which is preliminary data.</text>
</comment>
<dbReference type="Proteomes" id="UP001597011">
    <property type="component" value="Unassembled WGS sequence"/>
</dbReference>
<name>A0ABW3BVS1_9FLAO</name>
<gene>
    <name evidence="1" type="ORF">ACFQ0I_10430</name>
</gene>
<keyword evidence="2" id="KW-1185">Reference proteome</keyword>
<evidence type="ECO:0000313" key="1">
    <source>
        <dbReference type="EMBL" id="MFD0836182.1"/>
    </source>
</evidence>
<protein>
    <submittedName>
        <fullName evidence="1">3D domain-containing protein</fullName>
    </submittedName>
</protein>
<dbReference type="EMBL" id="JBHTIB010000012">
    <property type="protein sequence ID" value="MFD0836182.1"/>
    <property type="molecule type" value="Genomic_DNA"/>
</dbReference>
<proteinExistence type="predicted"/>
<dbReference type="CDD" id="cd22784">
    <property type="entry name" value="DPBB_MltA_YuiC-like"/>
    <property type="match status" value="1"/>
</dbReference>
<sequence>MFKKISILILLLLVFNCKEKEIPFEENYNWHKLKVTASAYNSVVAQTDNNPHITAFGDSLKPGLRYIAVSKDLYRKGLKRDTPVKIKGFDSIYFVKDRMHGRWKNKIDIYMGTDVKAAKKWGRKKVTISYGVLKPLDSLKK</sequence>
<reference evidence="2" key="1">
    <citation type="journal article" date="2019" name="Int. J. Syst. Evol. Microbiol.">
        <title>The Global Catalogue of Microorganisms (GCM) 10K type strain sequencing project: providing services to taxonomists for standard genome sequencing and annotation.</title>
        <authorList>
            <consortium name="The Broad Institute Genomics Platform"/>
            <consortium name="The Broad Institute Genome Sequencing Center for Infectious Disease"/>
            <person name="Wu L."/>
            <person name="Ma J."/>
        </authorList>
    </citation>
    <scope>NUCLEOTIDE SEQUENCE [LARGE SCALE GENOMIC DNA]</scope>
    <source>
        <strain evidence="2">CCUG 60529</strain>
    </source>
</reference>
<dbReference type="RefSeq" id="WP_379942016.1">
    <property type="nucleotide sequence ID" value="NZ_JBHTIB010000012.1"/>
</dbReference>
<evidence type="ECO:0000313" key="2">
    <source>
        <dbReference type="Proteomes" id="UP001597011"/>
    </source>
</evidence>
<organism evidence="1 2">
    <name type="scientific">Mariniflexile aquimaris</name>
    <dbReference type="NCBI Taxonomy" id="881009"/>
    <lineage>
        <taxon>Bacteria</taxon>
        <taxon>Pseudomonadati</taxon>
        <taxon>Bacteroidota</taxon>
        <taxon>Flavobacteriia</taxon>
        <taxon>Flavobacteriales</taxon>
        <taxon>Flavobacteriaceae</taxon>
        <taxon>Mariniflexile</taxon>
    </lineage>
</organism>
<accession>A0ABW3BVS1</accession>